<accession>A0ABY3MBY6</accession>
<dbReference type="RefSeq" id="WP_148380688.1">
    <property type="nucleotide sequence ID" value="NZ_VSKN01000005.1"/>
</dbReference>
<evidence type="ECO:0000313" key="2">
    <source>
        <dbReference type="EMBL" id="TYC14837.1"/>
    </source>
</evidence>
<feature type="transmembrane region" description="Helical" evidence="1">
    <location>
        <begin position="6"/>
        <end position="26"/>
    </location>
</feature>
<feature type="transmembrane region" description="Helical" evidence="1">
    <location>
        <begin position="113"/>
        <end position="131"/>
    </location>
</feature>
<dbReference type="EMBL" id="VSKN01000005">
    <property type="protein sequence ID" value="TYC14837.1"/>
    <property type="molecule type" value="Genomic_DNA"/>
</dbReference>
<organism evidence="2 3">
    <name type="scientific">Bizionia gelidisalsuginis</name>
    <dbReference type="NCBI Taxonomy" id="291188"/>
    <lineage>
        <taxon>Bacteria</taxon>
        <taxon>Pseudomonadati</taxon>
        <taxon>Bacteroidota</taxon>
        <taxon>Flavobacteriia</taxon>
        <taxon>Flavobacteriales</taxon>
        <taxon>Flavobacteriaceae</taxon>
        <taxon>Bizionia</taxon>
    </lineage>
</organism>
<sequence length="238" mass="28538">MEDFILKNYISLVYFFEATVIVIGLINFKKYKGTAAKYFIYFTIYALIVELLGLYTEWIEQNDSLCWIYYLVEGTIFSRNYWFFQFFWIIVSPLFYSFYYFKVAKNVLLKKSIKYVALIFAVVSIALLFINYKVFYTNFYSPISLLGLLIILFLVFSFFIELIQSDSILVFYRSLSFYISVGILVFWLLTIPLEFYEKYYNIYDYGYIYLKFKVYLFSILFMNLSFAVGLIVSNTKNE</sequence>
<keyword evidence="1" id="KW-0812">Transmembrane</keyword>
<evidence type="ECO:0000313" key="3">
    <source>
        <dbReference type="Proteomes" id="UP000323621"/>
    </source>
</evidence>
<keyword evidence="1" id="KW-1133">Transmembrane helix</keyword>
<reference evidence="2 3" key="1">
    <citation type="submission" date="2019-08" db="EMBL/GenBank/DDBJ databases">
        <title>Genomes of Antarctic Bizionia species.</title>
        <authorList>
            <person name="Bowman J.P."/>
        </authorList>
    </citation>
    <scope>NUCLEOTIDE SEQUENCE [LARGE SCALE GENOMIC DNA]</scope>
    <source>
        <strain evidence="2 3">IC164</strain>
    </source>
</reference>
<comment type="caution">
    <text evidence="2">The sequence shown here is derived from an EMBL/GenBank/DDBJ whole genome shotgun (WGS) entry which is preliminary data.</text>
</comment>
<feature type="transmembrane region" description="Helical" evidence="1">
    <location>
        <begin position="38"/>
        <end position="55"/>
    </location>
</feature>
<proteinExistence type="predicted"/>
<feature type="transmembrane region" description="Helical" evidence="1">
    <location>
        <begin position="175"/>
        <end position="195"/>
    </location>
</feature>
<evidence type="ECO:0000256" key="1">
    <source>
        <dbReference type="SAM" id="Phobius"/>
    </source>
</evidence>
<feature type="transmembrane region" description="Helical" evidence="1">
    <location>
        <begin position="81"/>
        <end position="101"/>
    </location>
</feature>
<protein>
    <submittedName>
        <fullName evidence="2">Uncharacterized protein</fullName>
    </submittedName>
</protein>
<feature type="transmembrane region" description="Helical" evidence="1">
    <location>
        <begin position="143"/>
        <end position="163"/>
    </location>
</feature>
<keyword evidence="1" id="KW-0472">Membrane</keyword>
<gene>
    <name evidence="2" type="ORF">ES677_05505</name>
</gene>
<feature type="transmembrane region" description="Helical" evidence="1">
    <location>
        <begin position="215"/>
        <end position="233"/>
    </location>
</feature>
<keyword evidence="3" id="KW-1185">Reference proteome</keyword>
<name>A0ABY3MBY6_9FLAO</name>
<dbReference type="Proteomes" id="UP000323621">
    <property type="component" value="Unassembled WGS sequence"/>
</dbReference>